<dbReference type="Gene3D" id="3.30.1240.10">
    <property type="match status" value="1"/>
</dbReference>
<dbReference type="Pfam" id="PF08282">
    <property type="entry name" value="Hydrolase_3"/>
    <property type="match status" value="2"/>
</dbReference>
<evidence type="ECO:0000313" key="1">
    <source>
        <dbReference type="EMBL" id="MEO1782916.1"/>
    </source>
</evidence>
<organism evidence="1 2">
    <name type="scientific">Enterococcus diestrammenae</name>
    <dbReference type="NCBI Taxonomy" id="1155073"/>
    <lineage>
        <taxon>Bacteria</taxon>
        <taxon>Bacillati</taxon>
        <taxon>Bacillota</taxon>
        <taxon>Bacilli</taxon>
        <taxon>Lactobacillales</taxon>
        <taxon>Enterococcaceae</taxon>
        <taxon>Enterococcus</taxon>
    </lineage>
</organism>
<dbReference type="Proteomes" id="UP001429357">
    <property type="component" value="Unassembled WGS sequence"/>
</dbReference>
<proteinExistence type="predicted"/>
<evidence type="ECO:0000313" key="2">
    <source>
        <dbReference type="Proteomes" id="UP001429357"/>
    </source>
</evidence>
<dbReference type="PANTHER" id="PTHR10000:SF8">
    <property type="entry name" value="HAD SUPERFAMILY HYDROLASE-LIKE, TYPE 3"/>
    <property type="match status" value="1"/>
</dbReference>
<protein>
    <recommendedName>
        <fullName evidence="3">Haloacid dehalogenase</fullName>
    </recommendedName>
</protein>
<gene>
    <name evidence="1" type="ORF">BAU18_002533</name>
</gene>
<reference evidence="1" key="1">
    <citation type="submission" date="2016-06" db="EMBL/GenBank/DDBJ databases">
        <authorList>
            <person name="Van Tyne D."/>
        </authorList>
    </citation>
    <scope>NUCLEOTIDE SEQUENCE</scope>
    <source>
        <strain evidence="1">JM9A</strain>
    </source>
</reference>
<dbReference type="EMBL" id="MAEI02000001">
    <property type="protein sequence ID" value="MEO1782916.1"/>
    <property type="molecule type" value="Genomic_DNA"/>
</dbReference>
<name>A0ABV0F8H7_9ENTE</name>
<dbReference type="NCBIfam" id="TIGR00099">
    <property type="entry name" value="Cof-subfamily"/>
    <property type="match status" value="1"/>
</dbReference>
<dbReference type="NCBIfam" id="TIGR01484">
    <property type="entry name" value="HAD-SF-IIB"/>
    <property type="match status" value="1"/>
</dbReference>
<dbReference type="Gene3D" id="3.40.50.1000">
    <property type="entry name" value="HAD superfamily/HAD-like"/>
    <property type="match status" value="1"/>
</dbReference>
<comment type="caution">
    <text evidence="1">The sequence shown here is derived from an EMBL/GenBank/DDBJ whole genome shotgun (WGS) entry which is preliminary data.</text>
</comment>
<evidence type="ECO:0008006" key="3">
    <source>
        <dbReference type="Google" id="ProtNLM"/>
    </source>
</evidence>
<keyword evidence="2" id="KW-1185">Reference proteome</keyword>
<dbReference type="InterPro" id="IPR000150">
    <property type="entry name" value="Cof"/>
</dbReference>
<dbReference type="InterPro" id="IPR023214">
    <property type="entry name" value="HAD_sf"/>
</dbReference>
<sequence>MYKIAFFDIDGTLADNELPADMGIYRRIPASAKAALVKLQELGIEPVIATGRSHQVIAPLAAQLGVTSIISSNGAHVVYQGQLLVTHPLGPATLAAVRKRLSATQRPYMLESAAALYVSDLRLFADEKGEQPLLPVTELGQQADLILQVSCRGVTDGKSLDPLPVEVKVEKVAPAVVDIHLAQVSKATGIQEILQKVGISPAEALAFGDEENDLAMFEVVGLPVAMGNACEALKAKAGHVTETVGNHGIWVACVALGLWQEAWTDASNY</sequence>
<dbReference type="PANTHER" id="PTHR10000">
    <property type="entry name" value="PHOSPHOSERINE PHOSPHATASE"/>
    <property type="match status" value="1"/>
</dbReference>
<dbReference type="SUPFAM" id="SSF56784">
    <property type="entry name" value="HAD-like"/>
    <property type="match status" value="1"/>
</dbReference>
<dbReference type="InterPro" id="IPR006379">
    <property type="entry name" value="HAD-SF_hydro_IIB"/>
</dbReference>
<accession>A0ABV0F8H7</accession>
<dbReference type="RefSeq" id="WP_161869878.1">
    <property type="nucleotide sequence ID" value="NZ_MAEI02000001.1"/>
</dbReference>
<dbReference type="InterPro" id="IPR036412">
    <property type="entry name" value="HAD-like_sf"/>
</dbReference>
<reference evidence="1" key="2">
    <citation type="submission" date="2024-02" db="EMBL/GenBank/DDBJ databases">
        <title>The Genome Sequence of Enterococcus diestrammenae JM9A.</title>
        <authorList>
            <person name="Earl A."/>
            <person name="Manson A."/>
            <person name="Gilmore M."/>
            <person name="Sanders J."/>
            <person name="Shea T."/>
            <person name="Howe W."/>
            <person name="Livny J."/>
            <person name="Cuomo C."/>
            <person name="Neafsey D."/>
            <person name="Birren B."/>
        </authorList>
    </citation>
    <scope>NUCLEOTIDE SEQUENCE</scope>
    <source>
        <strain evidence="1">JM9A</strain>
    </source>
</reference>